<comment type="caution">
    <text evidence="2">The sequence shown here is derived from an EMBL/GenBank/DDBJ whole genome shotgun (WGS) entry which is preliminary data.</text>
</comment>
<organism evidence="2 3">
    <name type="scientific">Devosia nitrariae</name>
    <dbReference type="NCBI Taxonomy" id="2071872"/>
    <lineage>
        <taxon>Bacteria</taxon>
        <taxon>Pseudomonadati</taxon>
        <taxon>Pseudomonadota</taxon>
        <taxon>Alphaproteobacteria</taxon>
        <taxon>Hyphomicrobiales</taxon>
        <taxon>Devosiaceae</taxon>
        <taxon>Devosia</taxon>
    </lineage>
</organism>
<dbReference type="Proteomes" id="UP001156691">
    <property type="component" value="Unassembled WGS sequence"/>
</dbReference>
<evidence type="ECO:0000313" key="2">
    <source>
        <dbReference type="EMBL" id="GLQ55038.1"/>
    </source>
</evidence>
<keyword evidence="3" id="KW-1185">Reference proteome</keyword>
<feature type="chain" id="PRO_5045119651" evidence="1">
    <location>
        <begin position="18"/>
        <end position="269"/>
    </location>
</feature>
<evidence type="ECO:0000313" key="3">
    <source>
        <dbReference type="Proteomes" id="UP001156691"/>
    </source>
</evidence>
<gene>
    <name evidence="2" type="ORF">GCM10010862_22970</name>
</gene>
<dbReference type="EMBL" id="BSNS01000011">
    <property type="protein sequence ID" value="GLQ55038.1"/>
    <property type="molecule type" value="Genomic_DNA"/>
</dbReference>
<feature type="signal peptide" evidence="1">
    <location>
        <begin position="1"/>
        <end position="17"/>
    </location>
</feature>
<protein>
    <submittedName>
        <fullName evidence="2">Uncharacterized protein</fullName>
    </submittedName>
</protein>
<reference evidence="3" key="1">
    <citation type="journal article" date="2019" name="Int. J. Syst. Evol. Microbiol.">
        <title>The Global Catalogue of Microorganisms (GCM) 10K type strain sequencing project: providing services to taxonomists for standard genome sequencing and annotation.</title>
        <authorList>
            <consortium name="The Broad Institute Genomics Platform"/>
            <consortium name="The Broad Institute Genome Sequencing Center for Infectious Disease"/>
            <person name="Wu L."/>
            <person name="Ma J."/>
        </authorList>
    </citation>
    <scope>NUCLEOTIDE SEQUENCE [LARGE SCALE GENOMIC DNA]</scope>
    <source>
        <strain evidence="3">NBRC 112416</strain>
    </source>
</reference>
<dbReference type="RefSeq" id="WP_284340478.1">
    <property type="nucleotide sequence ID" value="NZ_BSNS01000011.1"/>
</dbReference>
<name>A0ABQ5W5A2_9HYPH</name>
<proteinExistence type="predicted"/>
<sequence>MQGAGFAAAAAVLLVLAACGPRPVGDFGRAAPSYMHDVAMPATGTVLASARGEPVSDFNQTDEERLMHDRIWRFLVAPHAKDWSFDFVTELQRTRITPVGSRAFGVERYYSWLRETHYQSSGVRYATLSRHILADIDTIPATFAAICAVIEVDRQRAAAIATLSSLGPNEAAEARSRKAENDQSIAWFVAMLNYRFESYNYALDHLLVETPAPQSVTVDYELTRLGHHVARANAHDFCSGATWRHAQQGAPIRSRFATQAVDNEVIAIK</sequence>
<keyword evidence="1" id="KW-0732">Signal</keyword>
<evidence type="ECO:0000256" key="1">
    <source>
        <dbReference type="SAM" id="SignalP"/>
    </source>
</evidence>
<accession>A0ABQ5W5A2</accession>